<feature type="repeat" description="ANK" evidence="6">
    <location>
        <begin position="163"/>
        <end position="195"/>
    </location>
</feature>
<keyword evidence="1" id="KW-0479">Metal-binding</keyword>
<evidence type="ECO:0000256" key="1">
    <source>
        <dbReference type="ARBA" id="ARBA00022723"/>
    </source>
</evidence>
<dbReference type="Pfam" id="PF12796">
    <property type="entry name" value="Ank_2"/>
    <property type="match status" value="1"/>
</dbReference>
<gene>
    <name evidence="9" type="ORF">GGX14DRAFT_455043</name>
</gene>
<sequence length="419" mass="45991">MSEYSGGLVVSPQMRAILSKPGFIGEKQGGQKLRDMYRAGSVNQDPFLLSPFGQSVFMGQFELVKKAVESGSAPDLAGTETPYETGYASSLILGAQRVQGGPPGSRRFLETLEYLLSKGLPPDVPDIVGYTALHHATSSREPTDDLTRCLLEHGANVNYQNRYGENPLLGALQLNLVSMVDLLMEFGIDIDLADADGWTARENFTQYGPRVTATLTKWIRKRSGEEAPRAEKCCDACGVSTASLKNCARCRVARYCSPECQKSAWPSHKKMCIPFSDSSTVTLKPYYQSSTQTFPTAEMARVLNLGYSTEAARSNTRSTSLAQTPKDLDRKAKSIVVKVQVPFTGYPIVRSTGNLMVYTKKRDFACSIRRSDAPDEYERISEAVRTKGVGGAKAYFAAELESKDKLVVKIAEPLAEQPW</sequence>
<dbReference type="SMART" id="SM00248">
    <property type="entry name" value="ANK"/>
    <property type="match status" value="3"/>
</dbReference>
<evidence type="ECO:0000256" key="4">
    <source>
        <dbReference type="ARBA" id="ARBA00022833"/>
    </source>
</evidence>
<keyword evidence="4" id="KW-0862">Zinc</keyword>
<dbReference type="SUPFAM" id="SSF144232">
    <property type="entry name" value="HIT/MYND zinc finger-like"/>
    <property type="match status" value="1"/>
</dbReference>
<dbReference type="Gene3D" id="6.10.140.2220">
    <property type="match status" value="1"/>
</dbReference>
<dbReference type="EMBL" id="JARJCW010000035">
    <property type="protein sequence ID" value="KAJ7207973.1"/>
    <property type="molecule type" value="Genomic_DNA"/>
</dbReference>
<proteinExistence type="predicted"/>
<dbReference type="AlphaFoldDB" id="A0AAD6VC50"/>
<dbReference type="InterPro" id="IPR002893">
    <property type="entry name" value="Znf_MYND"/>
</dbReference>
<evidence type="ECO:0000256" key="5">
    <source>
        <dbReference type="ARBA" id="ARBA00023043"/>
    </source>
</evidence>
<evidence type="ECO:0000259" key="8">
    <source>
        <dbReference type="PROSITE" id="PS50865"/>
    </source>
</evidence>
<dbReference type="PANTHER" id="PTHR24171">
    <property type="entry name" value="ANKYRIN REPEAT DOMAIN-CONTAINING PROTEIN 39-RELATED"/>
    <property type="match status" value="1"/>
</dbReference>
<accession>A0AAD6VC50</accession>
<evidence type="ECO:0000313" key="10">
    <source>
        <dbReference type="Proteomes" id="UP001219525"/>
    </source>
</evidence>
<evidence type="ECO:0000256" key="3">
    <source>
        <dbReference type="ARBA" id="ARBA00022771"/>
    </source>
</evidence>
<feature type="repeat" description="ANK" evidence="6">
    <location>
        <begin position="128"/>
        <end position="162"/>
    </location>
</feature>
<dbReference type="Gene3D" id="1.25.40.20">
    <property type="entry name" value="Ankyrin repeat-containing domain"/>
    <property type="match status" value="1"/>
</dbReference>
<keyword evidence="10" id="KW-1185">Reference proteome</keyword>
<dbReference type="PROSITE" id="PS50297">
    <property type="entry name" value="ANK_REP_REGION"/>
    <property type="match status" value="2"/>
</dbReference>
<dbReference type="InterPro" id="IPR002110">
    <property type="entry name" value="Ankyrin_rpt"/>
</dbReference>
<evidence type="ECO:0000256" key="6">
    <source>
        <dbReference type="PROSITE-ProRule" id="PRU00023"/>
    </source>
</evidence>
<feature type="domain" description="MYND-type" evidence="8">
    <location>
        <begin position="234"/>
        <end position="272"/>
    </location>
</feature>
<name>A0AAD6VC50_9AGAR</name>
<evidence type="ECO:0000256" key="7">
    <source>
        <dbReference type="PROSITE-ProRule" id="PRU00134"/>
    </source>
</evidence>
<reference evidence="9" key="1">
    <citation type="submission" date="2023-03" db="EMBL/GenBank/DDBJ databases">
        <title>Massive genome expansion in bonnet fungi (Mycena s.s.) driven by repeated elements and novel gene families across ecological guilds.</title>
        <authorList>
            <consortium name="Lawrence Berkeley National Laboratory"/>
            <person name="Harder C.B."/>
            <person name="Miyauchi S."/>
            <person name="Viragh M."/>
            <person name="Kuo A."/>
            <person name="Thoen E."/>
            <person name="Andreopoulos B."/>
            <person name="Lu D."/>
            <person name="Skrede I."/>
            <person name="Drula E."/>
            <person name="Henrissat B."/>
            <person name="Morin E."/>
            <person name="Kohler A."/>
            <person name="Barry K."/>
            <person name="LaButti K."/>
            <person name="Morin E."/>
            <person name="Salamov A."/>
            <person name="Lipzen A."/>
            <person name="Mereny Z."/>
            <person name="Hegedus B."/>
            <person name="Baldrian P."/>
            <person name="Stursova M."/>
            <person name="Weitz H."/>
            <person name="Taylor A."/>
            <person name="Grigoriev I.V."/>
            <person name="Nagy L.G."/>
            <person name="Martin F."/>
            <person name="Kauserud H."/>
        </authorList>
    </citation>
    <scope>NUCLEOTIDE SEQUENCE</scope>
    <source>
        <strain evidence="9">9144</strain>
    </source>
</reference>
<dbReference type="Pfam" id="PF01753">
    <property type="entry name" value="zf-MYND"/>
    <property type="match status" value="1"/>
</dbReference>
<dbReference type="InterPro" id="IPR036770">
    <property type="entry name" value="Ankyrin_rpt-contain_sf"/>
</dbReference>
<dbReference type="SUPFAM" id="SSF48403">
    <property type="entry name" value="Ankyrin repeat"/>
    <property type="match status" value="1"/>
</dbReference>
<keyword evidence="3 7" id="KW-0863">Zinc-finger</keyword>
<keyword evidence="5 6" id="KW-0040">ANK repeat</keyword>
<dbReference type="PROSITE" id="PS50865">
    <property type="entry name" value="ZF_MYND_2"/>
    <property type="match status" value="1"/>
</dbReference>
<dbReference type="GO" id="GO:0008270">
    <property type="term" value="F:zinc ion binding"/>
    <property type="evidence" value="ECO:0007669"/>
    <property type="project" value="UniProtKB-KW"/>
</dbReference>
<evidence type="ECO:0000313" key="9">
    <source>
        <dbReference type="EMBL" id="KAJ7207973.1"/>
    </source>
</evidence>
<organism evidence="9 10">
    <name type="scientific">Mycena pura</name>
    <dbReference type="NCBI Taxonomy" id="153505"/>
    <lineage>
        <taxon>Eukaryota</taxon>
        <taxon>Fungi</taxon>
        <taxon>Dikarya</taxon>
        <taxon>Basidiomycota</taxon>
        <taxon>Agaricomycotina</taxon>
        <taxon>Agaricomycetes</taxon>
        <taxon>Agaricomycetidae</taxon>
        <taxon>Agaricales</taxon>
        <taxon>Marasmiineae</taxon>
        <taxon>Mycenaceae</taxon>
        <taxon>Mycena</taxon>
    </lineage>
</organism>
<comment type="caution">
    <text evidence="9">The sequence shown here is derived from an EMBL/GenBank/DDBJ whole genome shotgun (WGS) entry which is preliminary data.</text>
</comment>
<dbReference type="PROSITE" id="PS50088">
    <property type="entry name" value="ANK_REPEAT"/>
    <property type="match status" value="2"/>
</dbReference>
<keyword evidence="2" id="KW-0677">Repeat</keyword>
<evidence type="ECO:0000256" key="2">
    <source>
        <dbReference type="ARBA" id="ARBA00022737"/>
    </source>
</evidence>
<dbReference type="Proteomes" id="UP001219525">
    <property type="component" value="Unassembled WGS sequence"/>
</dbReference>
<protein>
    <recommendedName>
        <fullName evidence="8">MYND-type domain-containing protein</fullName>
    </recommendedName>
</protein>